<evidence type="ECO:0000256" key="1">
    <source>
        <dbReference type="ARBA" id="ARBA00006717"/>
    </source>
</evidence>
<dbReference type="InterPro" id="IPR051021">
    <property type="entry name" value="Mito_Ser/Thr_phosphatase"/>
</dbReference>
<keyword evidence="2" id="KW-0378">Hydrolase</keyword>
<dbReference type="Gene3D" id="3.40.50.1240">
    <property type="entry name" value="Phosphoglycerate mutase-like"/>
    <property type="match status" value="2"/>
</dbReference>
<protein>
    <recommendedName>
        <fullName evidence="3">Serine/threonine-protein phosphatase PGAM5, mitochondrial</fullName>
    </recommendedName>
    <alternativeName>
        <fullName evidence="4">Serine/threonine-protein phosphatase Pgam5, mitochondrial</fullName>
    </alternativeName>
</protein>
<dbReference type="Pfam" id="PF00300">
    <property type="entry name" value="His_Phos_1"/>
    <property type="match status" value="1"/>
</dbReference>
<dbReference type="OMA" id="QLPLFAW"/>
<keyword evidence="7" id="KW-1185">Reference proteome</keyword>
<dbReference type="InterPro" id="IPR029033">
    <property type="entry name" value="His_PPase_superfam"/>
</dbReference>
<name>K0TCW1_THAOC</name>
<evidence type="ECO:0000313" key="6">
    <source>
        <dbReference type="EMBL" id="EJK75245.1"/>
    </source>
</evidence>
<feature type="non-terminal residue" evidence="6">
    <location>
        <position position="1"/>
    </location>
</feature>
<dbReference type="GO" id="GO:0004722">
    <property type="term" value="F:protein serine/threonine phosphatase activity"/>
    <property type="evidence" value="ECO:0007669"/>
    <property type="project" value="TreeGrafter"/>
</dbReference>
<dbReference type="GO" id="GO:0005739">
    <property type="term" value="C:mitochondrion"/>
    <property type="evidence" value="ECO:0007669"/>
    <property type="project" value="TreeGrafter"/>
</dbReference>
<feature type="region of interest" description="Disordered" evidence="5">
    <location>
        <begin position="164"/>
        <end position="186"/>
    </location>
</feature>
<sequence length="289" mass="33075">DGRRPPPILQGDDDGIAESRQRERYIRKNGVTRHIILIRHGQYDETHKEDSKRLLTPLGRRQAELTGRRLGEMIRGAGEEFGPCRVRVVRVSNLARAKETAGIIYENMGLEDLEGGDAVVLADPDRCLTRGGGPARPSVVERTDEQHPRIEEAFRKYFYRADAPKPEESESEVEKDDATEASEDDKSKPKHEFEIIVCHANVIRLVRDRFLFVRHFTNSMRPFRASSRYFFCRALQLPPEAWLRLCTFNCSLTYLTVRPTGTVSCRMLGDIGHLPYGMSTFSMHPGFNW</sequence>
<dbReference type="EMBL" id="AGNL01003045">
    <property type="protein sequence ID" value="EJK75245.1"/>
    <property type="molecule type" value="Genomic_DNA"/>
</dbReference>
<dbReference type="CDD" id="cd07067">
    <property type="entry name" value="HP_PGM_like"/>
    <property type="match status" value="1"/>
</dbReference>
<proteinExistence type="inferred from homology"/>
<evidence type="ECO:0000256" key="5">
    <source>
        <dbReference type="SAM" id="MobiDB-lite"/>
    </source>
</evidence>
<dbReference type="Proteomes" id="UP000266841">
    <property type="component" value="Unassembled WGS sequence"/>
</dbReference>
<evidence type="ECO:0000256" key="3">
    <source>
        <dbReference type="ARBA" id="ARBA00039765"/>
    </source>
</evidence>
<evidence type="ECO:0000256" key="4">
    <source>
        <dbReference type="ARBA" id="ARBA00040722"/>
    </source>
</evidence>
<comment type="caution">
    <text evidence="6">The sequence shown here is derived from an EMBL/GenBank/DDBJ whole genome shotgun (WGS) entry which is preliminary data.</text>
</comment>
<evidence type="ECO:0000313" key="7">
    <source>
        <dbReference type="Proteomes" id="UP000266841"/>
    </source>
</evidence>
<dbReference type="PANTHER" id="PTHR20935">
    <property type="entry name" value="PHOSPHOGLYCERATE MUTASE-RELATED"/>
    <property type="match status" value="1"/>
</dbReference>
<organism evidence="6 7">
    <name type="scientific">Thalassiosira oceanica</name>
    <name type="common">Marine diatom</name>
    <dbReference type="NCBI Taxonomy" id="159749"/>
    <lineage>
        <taxon>Eukaryota</taxon>
        <taxon>Sar</taxon>
        <taxon>Stramenopiles</taxon>
        <taxon>Ochrophyta</taxon>
        <taxon>Bacillariophyta</taxon>
        <taxon>Coscinodiscophyceae</taxon>
        <taxon>Thalassiosirophycidae</taxon>
        <taxon>Thalassiosirales</taxon>
        <taxon>Thalassiosiraceae</taxon>
        <taxon>Thalassiosira</taxon>
    </lineage>
</organism>
<reference evidence="6 7" key="1">
    <citation type="journal article" date="2012" name="Genome Biol.">
        <title>Genome and low-iron response of an oceanic diatom adapted to chronic iron limitation.</title>
        <authorList>
            <person name="Lommer M."/>
            <person name="Specht M."/>
            <person name="Roy A.S."/>
            <person name="Kraemer L."/>
            <person name="Andreson R."/>
            <person name="Gutowska M.A."/>
            <person name="Wolf J."/>
            <person name="Bergner S.V."/>
            <person name="Schilhabel M.B."/>
            <person name="Klostermeier U.C."/>
            <person name="Beiko R.G."/>
            <person name="Rosenstiel P."/>
            <person name="Hippler M."/>
            <person name="Laroche J."/>
        </authorList>
    </citation>
    <scope>NUCLEOTIDE SEQUENCE [LARGE SCALE GENOMIC DNA]</scope>
    <source>
        <strain evidence="6 7">CCMP1005</strain>
    </source>
</reference>
<dbReference type="SUPFAM" id="SSF53254">
    <property type="entry name" value="Phosphoglycerate mutase-like"/>
    <property type="match status" value="2"/>
</dbReference>
<feature type="compositionally biased region" description="Acidic residues" evidence="5">
    <location>
        <begin position="169"/>
        <end position="183"/>
    </location>
</feature>
<dbReference type="eggNOG" id="KOG4609">
    <property type="taxonomic scope" value="Eukaryota"/>
</dbReference>
<gene>
    <name evidence="6" type="ORF">THAOC_03036</name>
</gene>
<accession>K0TCW1</accession>
<dbReference type="AlphaFoldDB" id="K0TCW1"/>
<evidence type="ECO:0000256" key="2">
    <source>
        <dbReference type="ARBA" id="ARBA00022801"/>
    </source>
</evidence>
<dbReference type="OrthoDB" id="2118094at2759"/>
<comment type="similarity">
    <text evidence="1">Belongs to the phosphoglycerate mutase family. BPG-dependent PGAM subfamily.</text>
</comment>
<dbReference type="InterPro" id="IPR013078">
    <property type="entry name" value="His_Pase_superF_clade-1"/>
</dbReference>
<dbReference type="GO" id="GO:0090141">
    <property type="term" value="P:positive regulation of mitochondrial fission"/>
    <property type="evidence" value="ECO:0007669"/>
    <property type="project" value="TreeGrafter"/>
</dbReference>
<dbReference type="SMART" id="SM00855">
    <property type="entry name" value="PGAM"/>
    <property type="match status" value="1"/>
</dbReference>
<dbReference type="PANTHER" id="PTHR20935:SF0">
    <property type="entry name" value="SERINE_THREONINE-PROTEIN PHOSPHATASE PGAM5, MITOCHONDRIAL"/>
    <property type="match status" value="1"/>
</dbReference>